<reference evidence="4" key="1">
    <citation type="submission" date="2025-08" db="UniProtKB">
        <authorList>
            <consortium name="RefSeq"/>
        </authorList>
    </citation>
    <scope>IDENTIFICATION</scope>
    <source>
        <tissue evidence="4">Blood</tissue>
    </source>
</reference>
<dbReference type="SUPFAM" id="SSF50729">
    <property type="entry name" value="PH domain-like"/>
    <property type="match status" value="2"/>
</dbReference>
<gene>
    <name evidence="4" type="primary">DOK2</name>
</gene>
<evidence type="ECO:0000259" key="2">
    <source>
        <dbReference type="PROSITE" id="PS51064"/>
    </source>
</evidence>
<dbReference type="KEGG" id="emc:129342543"/>
<dbReference type="SMART" id="SM01244">
    <property type="entry name" value="IRS"/>
    <property type="match status" value="1"/>
</dbReference>
<dbReference type="InterPro" id="IPR002404">
    <property type="entry name" value="IRS_PTB"/>
</dbReference>
<keyword evidence="3" id="KW-1185">Reference proteome</keyword>
<dbReference type="RefSeq" id="XP_054854342.1">
    <property type="nucleotide sequence ID" value="XM_054998367.1"/>
</dbReference>
<sequence>MEDGIVKQGFLYLQQQQTFGKKWRKFWGVLYSGSVCAAACLELLEGSGPPSTETAKKAGSSKHLIKLSDCVHVAEAAGEASNPKETTPFFLETTEKCYLLAAAKTEAADWILVVCEHAFLKTREDWKIMLEKDLMKGKPISLLMAENLLYSSMWTAAPVKEFPVTVKATQASEHCQLRGRLLLRAKVDALELCSIPKGDVLYTWPYKFLRRFGHDKVMFMFEAGRRCASGEGSFEFFTKQGDDIIQVIETAINAQRAAGMTDQCMGGSFNTSSKASLLARCTNEAKSYEKGNLEETVMAVEEGQLPHMASTKSLSLGASWQGNPGNKGRLVKPISSCPLPNTKFSYMEPSNSLPRRDPQYGPGMLEQAGKMRVPQVTVEPELELLGSVSKLLVSTDGNHPQQGTWETPTPLVACSRSDSLGLVSASSGLEHIYDVPESLLHVVYDEPQEIKGEAWKLQATTEDPVGHEYPYNPSLDDYSVPRMAASSTFRLPGQNKNLLGGTPFDQMIWRFGKDQNAQ</sequence>
<evidence type="ECO:0000313" key="4">
    <source>
        <dbReference type="RefSeq" id="XP_054854342.1"/>
    </source>
</evidence>
<feature type="domain" description="PH" evidence="1">
    <location>
        <begin position="4"/>
        <end position="135"/>
    </location>
</feature>
<dbReference type="GO" id="GO:0005737">
    <property type="term" value="C:cytoplasm"/>
    <property type="evidence" value="ECO:0007669"/>
    <property type="project" value="TreeGrafter"/>
</dbReference>
<dbReference type="SMART" id="SM00233">
    <property type="entry name" value="PH"/>
    <property type="match status" value="1"/>
</dbReference>
<dbReference type="PANTHER" id="PTHR21258:SF14">
    <property type="entry name" value="DOCKING PROTEIN 2"/>
    <property type="match status" value="1"/>
</dbReference>
<dbReference type="PROSITE" id="PS50003">
    <property type="entry name" value="PH_DOMAIN"/>
    <property type="match status" value="1"/>
</dbReference>
<evidence type="ECO:0000259" key="1">
    <source>
        <dbReference type="PROSITE" id="PS50003"/>
    </source>
</evidence>
<dbReference type="GO" id="GO:0007169">
    <property type="term" value="P:cell surface receptor protein tyrosine kinase signaling pathway"/>
    <property type="evidence" value="ECO:0007669"/>
    <property type="project" value="TreeGrafter"/>
</dbReference>
<dbReference type="GO" id="GO:0043410">
    <property type="term" value="P:positive regulation of MAPK cascade"/>
    <property type="evidence" value="ECO:0007669"/>
    <property type="project" value="TreeGrafter"/>
</dbReference>
<evidence type="ECO:0000313" key="3">
    <source>
        <dbReference type="Proteomes" id="UP001190640"/>
    </source>
</evidence>
<protein>
    <submittedName>
        <fullName evidence="4">Docking protein 2</fullName>
    </submittedName>
</protein>
<dbReference type="CDD" id="cd14676">
    <property type="entry name" value="PH_DOK1_2_3"/>
    <property type="match status" value="1"/>
</dbReference>
<dbReference type="PROSITE" id="PS51064">
    <property type="entry name" value="IRS_PTB"/>
    <property type="match status" value="1"/>
</dbReference>
<dbReference type="Pfam" id="PF00169">
    <property type="entry name" value="PH"/>
    <property type="match status" value="1"/>
</dbReference>
<accession>A0AA97LJR3</accession>
<proteinExistence type="predicted"/>
<dbReference type="SMART" id="SM00310">
    <property type="entry name" value="PTBI"/>
    <property type="match status" value="1"/>
</dbReference>
<organism evidence="3 4">
    <name type="scientific">Eublepharis macularius</name>
    <name type="common">Leopard gecko</name>
    <name type="synonym">Cyrtodactylus macularius</name>
    <dbReference type="NCBI Taxonomy" id="481883"/>
    <lineage>
        <taxon>Eukaryota</taxon>
        <taxon>Metazoa</taxon>
        <taxon>Chordata</taxon>
        <taxon>Craniata</taxon>
        <taxon>Vertebrata</taxon>
        <taxon>Euteleostomi</taxon>
        <taxon>Lepidosauria</taxon>
        <taxon>Squamata</taxon>
        <taxon>Bifurcata</taxon>
        <taxon>Gekkota</taxon>
        <taxon>Eublepharidae</taxon>
        <taxon>Eublepharinae</taxon>
        <taxon>Eublepharis</taxon>
    </lineage>
</organism>
<dbReference type="Pfam" id="PF02174">
    <property type="entry name" value="IRS"/>
    <property type="match status" value="1"/>
</dbReference>
<dbReference type="Proteomes" id="UP001190640">
    <property type="component" value="Chromosome 14"/>
</dbReference>
<dbReference type="InterPro" id="IPR001849">
    <property type="entry name" value="PH_domain"/>
</dbReference>
<dbReference type="PANTHER" id="PTHR21258">
    <property type="entry name" value="DOCKING PROTEIN RELATED"/>
    <property type="match status" value="1"/>
</dbReference>
<dbReference type="InterPro" id="IPR011993">
    <property type="entry name" value="PH-like_dom_sf"/>
</dbReference>
<dbReference type="AlphaFoldDB" id="A0AA97LJR3"/>
<dbReference type="CTD" id="9046"/>
<feature type="domain" description="IRS-type PTB" evidence="2">
    <location>
        <begin position="158"/>
        <end position="262"/>
    </location>
</feature>
<dbReference type="GeneID" id="129342543"/>
<dbReference type="GO" id="GO:0007265">
    <property type="term" value="P:Ras protein signal transduction"/>
    <property type="evidence" value="ECO:0007669"/>
    <property type="project" value="TreeGrafter"/>
</dbReference>
<dbReference type="InterPro" id="IPR050996">
    <property type="entry name" value="Docking_Protein_DOK"/>
</dbReference>
<name>A0AA97LJR3_EUBMA</name>
<dbReference type="Gene3D" id="2.30.29.30">
    <property type="entry name" value="Pleckstrin-homology domain (PH domain)/Phosphotyrosine-binding domain (PTB)"/>
    <property type="match status" value="2"/>
</dbReference>